<proteinExistence type="predicted"/>
<evidence type="ECO:0000256" key="4">
    <source>
        <dbReference type="ARBA" id="ARBA00023014"/>
    </source>
</evidence>
<evidence type="ECO:0000256" key="2">
    <source>
        <dbReference type="ARBA" id="ARBA00022946"/>
    </source>
</evidence>
<evidence type="ECO:0000313" key="7">
    <source>
        <dbReference type="Proteomes" id="UP000016412"/>
    </source>
</evidence>
<dbReference type="GO" id="GO:0003735">
    <property type="term" value="F:structural constituent of ribosome"/>
    <property type="evidence" value="ECO:0007669"/>
    <property type="project" value="TreeGrafter"/>
</dbReference>
<dbReference type="OrthoDB" id="9799639at2"/>
<protein>
    <recommendedName>
        <fullName evidence="9">Ribosomal small subunit Rsm22</fullName>
    </recommendedName>
</protein>
<comment type="caution">
    <text evidence="5">The sequence shown here is derived from an EMBL/GenBank/DDBJ whole genome shotgun (WGS) entry which is preliminary data.</text>
</comment>
<keyword evidence="2" id="KW-0809">Transit peptide</keyword>
<keyword evidence="1" id="KW-0479">Metal-binding</keyword>
<evidence type="ECO:0000313" key="8">
    <source>
        <dbReference type="Proteomes" id="UP000016646"/>
    </source>
</evidence>
<dbReference type="Proteomes" id="UP000016646">
    <property type="component" value="Unassembled WGS sequence"/>
</dbReference>
<evidence type="ECO:0000256" key="1">
    <source>
        <dbReference type="ARBA" id="ARBA00022723"/>
    </source>
</evidence>
<evidence type="ECO:0000313" key="5">
    <source>
        <dbReference type="EMBL" id="ERF61523.1"/>
    </source>
</evidence>
<dbReference type="InterPro" id="IPR015324">
    <property type="entry name" value="Ribosomal_Rsm22-like"/>
</dbReference>
<organism evidence="5 7">
    <name type="scientific">Treponema socranskii subsp. socranskii VPI DR56BR1116 = ATCC 35536</name>
    <dbReference type="NCBI Taxonomy" id="1125725"/>
    <lineage>
        <taxon>Bacteria</taxon>
        <taxon>Pseudomonadati</taxon>
        <taxon>Spirochaetota</taxon>
        <taxon>Spirochaetia</taxon>
        <taxon>Spirochaetales</taxon>
        <taxon>Treponemataceae</taxon>
        <taxon>Treponema</taxon>
    </lineage>
</organism>
<accession>U2LDM8</accession>
<dbReference type="GO" id="GO:0008168">
    <property type="term" value="F:methyltransferase activity"/>
    <property type="evidence" value="ECO:0007669"/>
    <property type="project" value="InterPro"/>
</dbReference>
<dbReference type="Proteomes" id="UP000016412">
    <property type="component" value="Unassembled WGS sequence"/>
</dbReference>
<dbReference type="Pfam" id="PF09243">
    <property type="entry name" value="Rsm22"/>
    <property type="match status" value="1"/>
</dbReference>
<gene>
    <name evidence="6" type="ORF">HMPREF0860_0058</name>
    <name evidence="5" type="ORF">HMPREF1325_2306</name>
</gene>
<evidence type="ECO:0000313" key="6">
    <source>
        <dbReference type="EMBL" id="ERK02583.1"/>
    </source>
</evidence>
<dbReference type="RefSeq" id="WP_021329400.1">
    <property type="nucleotide sequence ID" value="NZ_AUZJ01000009.1"/>
</dbReference>
<dbReference type="GO" id="GO:0046872">
    <property type="term" value="F:metal ion binding"/>
    <property type="evidence" value="ECO:0007669"/>
    <property type="project" value="UniProtKB-KW"/>
</dbReference>
<evidence type="ECO:0000256" key="3">
    <source>
        <dbReference type="ARBA" id="ARBA00023004"/>
    </source>
</evidence>
<dbReference type="eggNOG" id="COG5459">
    <property type="taxonomic scope" value="Bacteria"/>
</dbReference>
<dbReference type="InterPro" id="IPR052571">
    <property type="entry name" value="Mt_RNA_Methyltransferase"/>
</dbReference>
<dbReference type="PANTHER" id="PTHR13184">
    <property type="entry name" value="37S RIBOSOMAL PROTEIN S22"/>
    <property type="match status" value="1"/>
</dbReference>
<keyword evidence="8" id="KW-1185">Reference proteome</keyword>
<keyword evidence="3" id="KW-0408">Iron</keyword>
<dbReference type="GO" id="GO:0051536">
    <property type="term" value="F:iron-sulfur cluster binding"/>
    <property type="evidence" value="ECO:0007669"/>
    <property type="project" value="UniProtKB-KW"/>
</dbReference>
<name>U2LDM8_TRESO</name>
<dbReference type="STRING" id="1125725.HMPREF1325_2306"/>
<reference evidence="7 8" key="1">
    <citation type="submission" date="2013-08" db="EMBL/GenBank/DDBJ databases">
        <authorList>
            <person name="Durkin A.S."/>
            <person name="Haft D.R."/>
            <person name="McCorrison J."/>
            <person name="Torralba M."/>
            <person name="Gillis M."/>
            <person name="Haft D.H."/>
            <person name="Methe B."/>
            <person name="Sutton G."/>
            <person name="Nelson K.E."/>
        </authorList>
    </citation>
    <scope>NUCLEOTIDE SEQUENCE [LARGE SCALE GENOMIC DNA]</scope>
    <source>
        <strain evidence="6 8">ATCC 35536</strain>
        <strain evidence="5 7">VPI DR56BR1116</strain>
    </source>
</reference>
<keyword evidence="4" id="KW-0411">Iron-sulfur</keyword>
<dbReference type="GO" id="GO:0006412">
    <property type="term" value="P:translation"/>
    <property type="evidence" value="ECO:0007669"/>
    <property type="project" value="InterPro"/>
</dbReference>
<dbReference type="EMBL" id="AUZJ01000009">
    <property type="protein sequence ID" value="ERF61523.1"/>
    <property type="molecule type" value="Genomic_DNA"/>
</dbReference>
<dbReference type="PATRIC" id="fig|1125725.3.peg.369"/>
<evidence type="ECO:0008006" key="9">
    <source>
        <dbReference type="Google" id="ProtNLM"/>
    </source>
</evidence>
<dbReference type="AlphaFoldDB" id="U2LDM8"/>
<dbReference type="PANTHER" id="PTHR13184:SF5">
    <property type="entry name" value="METHYLTRANSFERASE-LIKE PROTEIN 17, MITOCHONDRIAL"/>
    <property type="match status" value="1"/>
</dbReference>
<dbReference type="EMBL" id="AVQI01000050">
    <property type="protein sequence ID" value="ERK02583.1"/>
    <property type="molecule type" value="Genomic_DNA"/>
</dbReference>
<sequence length="429" mass="46760">MNRTEGATRYEKFIKKNTAAILKRRSMFSADAIPPDARNVIDEFDKILQSVFPANGRQLASLPKHINALSHALTDERGERRRGYMNAPETLSAYVRYFSWWNIVRFTRLFANFEKDAFALSDGDACLDVGSGPLTAVISLWLSCPELRNKKLTWYCMDISQASLALGENLYLSIAARVPPSDKNAAPHWNIVRVKGALGEPLRQKASLIVCADMLNELRETDARSDEIRAKQYASSLLSYAAKKCGLLVIEPGVPSAARIISLMRDTLLKKNMTIVSPCPHAGACPMNGYRAHTGSTSKWCNFAFSTEDAPPSLLKLSKDAKLPKTRAVVSFLFARNAFENGSGKTSNAAVSEASKSVRAEFPIRIVSDAITLPGRASGHYACSPLGLTLAVPSSGRPLFSGDFVAVRSLGDSARLPKDEKTGAAVITV</sequence>
<dbReference type="GO" id="GO:0015935">
    <property type="term" value="C:small ribosomal subunit"/>
    <property type="evidence" value="ECO:0007669"/>
    <property type="project" value="TreeGrafter"/>
</dbReference>